<gene>
    <name evidence="2" type="ORF">NAV_LOCUS4359</name>
</gene>
<evidence type="ECO:0000256" key="1">
    <source>
        <dbReference type="SAM" id="MobiDB-lite"/>
    </source>
</evidence>
<dbReference type="OrthoDB" id="5869036at2759"/>
<keyword evidence="3" id="KW-1185">Reference proteome</keyword>
<reference evidence="2 3" key="1">
    <citation type="submission" date="2018-08" db="EMBL/GenBank/DDBJ databases">
        <authorList>
            <person name="Laetsch R D."/>
            <person name="Stevens L."/>
            <person name="Kumar S."/>
            <person name="Blaxter L. M."/>
        </authorList>
    </citation>
    <scope>NUCLEOTIDE SEQUENCE [LARGE SCALE GENOMIC DNA]</scope>
</reference>
<feature type="compositionally biased region" description="Low complexity" evidence="1">
    <location>
        <begin position="143"/>
        <end position="159"/>
    </location>
</feature>
<accession>A0A498S7X0</accession>
<evidence type="ECO:0000313" key="3">
    <source>
        <dbReference type="Proteomes" id="UP000276991"/>
    </source>
</evidence>
<evidence type="ECO:0000313" key="2">
    <source>
        <dbReference type="EMBL" id="VBB29559.1"/>
    </source>
</evidence>
<organism evidence="2 3">
    <name type="scientific">Acanthocheilonema viteae</name>
    <name type="common">Filarial nematode worm</name>
    <name type="synonym">Dipetalonema viteae</name>
    <dbReference type="NCBI Taxonomy" id="6277"/>
    <lineage>
        <taxon>Eukaryota</taxon>
        <taxon>Metazoa</taxon>
        <taxon>Ecdysozoa</taxon>
        <taxon>Nematoda</taxon>
        <taxon>Chromadorea</taxon>
        <taxon>Rhabditida</taxon>
        <taxon>Spirurina</taxon>
        <taxon>Spiruromorpha</taxon>
        <taxon>Filarioidea</taxon>
        <taxon>Onchocercidae</taxon>
        <taxon>Acanthocheilonema</taxon>
    </lineage>
</organism>
<name>A0A498S7X0_ACAVI</name>
<feature type="region of interest" description="Disordered" evidence="1">
    <location>
        <begin position="116"/>
        <end position="163"/>
    </location>
</feature>
<sequence>MAMISSPFYPNNPFRPELRICSAHFEGGEKKEGDIPVPDPQVGNPSVTVTGLVISLFPKLYGAGRDVVDIKMKLEFEEKAVEFKMMRCILTNYFETGKHSCKCSCLRDESDGNKKLDAPISIELPPKETKSSDRRRALQQPRSSARSAPCSNSSAASTSVKRGRSLAVTADYLASWKNRSVTD</sequence>
<dbReference type="Proteomes" id="UP000276991">
    <property type="component" value="Unassembled WGS sequence"/>
</dbReference>
<feature type="non-terminal residue" evidence="2">
    <location>
        <position position="183"/>
    </location>
</feature>
<proteinExistence type="predicted"/>
<feature type="compositionally biased region" description="Basic and acidic residues" evidence="1">
    <location>
        <begin position="125"/>
        <end position="136"/>
    </location>
</feature>
<protein>
    <submittedName>
        <fullName evidence="2">Uncharacterized protein</fullName>
    </submittedName>
</protein>
<dbReference type="EMBL" id="UPTC01000641">
    <property type="protein sequence ID" value="VBB29559.1"/>
    <property type="molecule type" value="Genomic_DNA"/>
</dbReference>
<dbReference type="STRING" id="6277.A0A498S7X0"/>
<dbReference type="AlphaFoldDB" id="A0A498S7X0"/>